<keyword evidence="7" id="KW-1185">Reference proteome</keyword>
<dbReference type="OMA" id="GGVNCKN"/>
<dbReference type="Gene3D" id="1.20.5.500">
    <property type="entry name" value="Single helix bin"/>
    <property type="match status" value="1"/>
</dbReference>
<dbReference type="Gene3D" id="1.20.5.170">
    <property type="match status" value="1"/>
</dbReference>
<evidence type="ECO:0000256" key="2">
    <source>
        <dbReference type="ARBA" id="ARBA00023054"/>
    </source>
</evidence>
<dbReference type="InterPro" id="IPR003054">
    <property type="entry name" value="Keratin_II"/>
</dbReference>
<dbReference type="PROSITE" id="PS51842">
    <property type="entry name" value="IF_ROD_2"/>
    <property type="match status" value="1"/>
</dbReference>
<feature type="domain" description="IF rod" evidence="5">
    <location>
        <begin position="144"/>
        <end position="437"/>
    </location>
</feature>
<dbReference type="SUPFAM" id="SSF64593">
    <property type="entry name" value="Intermediate filament protein, coiled coil region"/>
    <property type="match status" value="3"/>
</dbReference>
<organism evidence="6 7">
    <name type="scientific">Varanus komodoensis</name>
    <name type="common">Komodo dragon</name>
    <dbReference type="NCBI Taxonomy" id="61221"/>
    <lineage>
        <taxon>Eukaryota</taxon>
        <taxon>Metazoa</taxon>
        <taxon>Chordata</taxon>
        <taxon>Craniata</taxon>
        <taxon>Vertebrata</taxon>
        <taxon>Euteleostomi</taxon>
        <taxon>Lepidosauria</taxon>
        <taxon>Squamata</taxon>
        <taxon>Bifurcata</taxon>
        <taxon>Unidentata</taxon>
        <taxon>Episquamata</taxon>
        <taxon>Toxicofera</taxon>
        <taxon>Anguimorpha</taxon>
        <taxon>Paleoanguimorpha</taxon>
        <taxon>Varanoidea</taxon>
        <taxon>Varanidae</taxon>
        <taxon>Varanus</taxon>
    </lineage>
</organism>
<dbReference type="Gene3D" id="1.20.5.1160">
    <property type="entry name" value="Vasodilator-stimulated phosphoprotein"/>
    <property type="match status" value="1"/>
</dbReference>
<keyword evidence="1 3" id="KW-0403">Intermediate filament</keyword>
<dbReference type="GO" id="GO:0045095">
    <property type="term" value="C:keratin filament"/>
    <property type="evidence" value="ECO:0007669"/>
    <property type="project" value="InterPro"/>
</dbReference>
<dbReference type="InterPro" id="IPR039008">
    <property type="entry name" value="IF_rod_dom"/>
</dbReference>
<dbReference type="PANTHER" id="PTHR45616:SF19">
    <property type="entry name" value="KERATIN 90"/>
    <property type="match status" value="1"/>
</dbReference>
<keyword evidence="2 4" id="KW-0175">Coiled coil</keyword>
<feature type="coiled-coil region" evidence="4">
    <location>
        <begin position="198"/>
        <end position="246"/>
    </location>
</feature>
<dbReference type="GO" id="GO:0045109">
    <property type="term" value="P:intermediate filament organization"/>
    <property type="evidence" value="ECO:0007669"/>
    <property type="project" value="TreeGrafter"/>
</dbReference>
<sequence>MSRQLHAANSLSGRRGFPSTSDICWPNRGRMIVASLSQSGGRGGLGGSSTRSLFNIGGSRRIPCGGGCQTGGSGSLSGRHAFPHLHQSFGGDMHYGIPRSHTERRNYGGSCWHGHVHGVGVNELLLKPLCVGVDPEWQNIRVREREQMKSLNNQFACFIDQVRCLEQKNKVLVTKWSFLQQQALPARRDLKPLFENAISSLRKQLGFLLGEKEQMEAQLGHMQQSVEEMKRKYEEEINQRMAMENDFVLLKRVSNSDCSGAILGEIALLEEQIQSGTAISVQMDNTRDLDMNAIIHGVELWYQSIAHRSKEEANAFYRNTCQELQNQKSQMSDALKMSKCEMAEASRAVQRLQYEVDRGKKQVACLQSALCDAEKRGDCALKDAQERLEELHGALHEAKDQLAALLWGFRELLNHKLALDIEIATYKSLLEGEENRYCLPQVPVGGILGGQLGLVTAGCVEGAHGPFRCGSQSSSVLVGTRETLQSCKHGQGLVLPAGAAFSSLCPFPFLSPLSSSHWPRWTGVNYTSSRTVCRGFASSSLERRQLAAPLLSEDGGQRLQLPHSEGHWLHPIV</sequence>
<proteinExistence type="inferred from homology"/>
<reference evidence="6" key="2">
    <citation type="submission" date="2025-09" db="UniProtKB">
        <authorList>
            <consortium name="Ensembl"/>
        </authorList>
    </citation>
    <scope>IDENTIFICATION</scope>
</reference>
<evidence type="ECO:0000256" key="3">
    <source>
        <dbReference type="RuleBase" id="RU000685"/>
    </source>
</evidence>
<evidence type="ECO:0000313" key="7">
    <source>
        <dbReference type="Proteomes" id="UP000694545"/>
    </source>
</evidence>
<dbReference type="AlphaFoldDB" id="A0A8D2LMN7"/>
<accession>A0A8D2LMN7</accession>
<name>A0A8D2LMN7_VARKO</name>
<dbReference type="GO" id="GO:0030280">
    <property type="term" value="F:structural constituent of skin epidermis"/>
    <property type="evidence" value="ECO:0007669"/>
    <property type="project" value="TreeGrafter"/>
</dbReference>
<evidence type="ECO:0000259" key="5">
    <source>
        <dbReference type="PROSITE" id="PS51842"/>
    </source>
</evidence>
<dbReference type="GO" id="GO:0005615">
    <property type="term" value="C:extracellular space"/>
    <property type="evidence" value="ECO:0007669"/>
    <property type="project" value="TreeGrafter"/>
</dbReference>
<dbReference type="Ensembl" id="ENSVKKT00000024479.1">
    <property type="protein sequence ID" value="ENSVKKP00000023893.1"/>
    <property type="gene ID" value="ENSVKKG00000015783.1"/>
</dbReference>
<dbReference type="Pfam" id="PF00038">
    <property type="entry name" value="Filament"/>
    <property type="match status" value="2"/>
</dbReference>
<dbReference type="Proteomes" id="UP000694545">
    <property type="component" value="Unplaced"/>
</dbReference>
<protein>
    <submittedName>
        <fullName evidence="6">Keratin 4</fullName>
    </submittedName>
</protein>
<dbReference type="GO" id="GO:0031424">
    <property type="term" value="P:keratinization"/>
    <property type="evidence" value="ECO:0007669"/>
    <property type="project" value="TreeGrafter"/>
</dbReference>
<evidence type="ECO:0000313" key="6">
    <source>
        <dbReference type="Ensembl" id="ENSVKKP00000023893.1"/>
    </source>
</evidence>
<dbReference type="SMART" id="SM01391">
    <property type="entry name" value="Filament"/>
    <property type="match status" value="1"/>
</dbReference>
<dbReference type="InterPro" id="IPR018039">
    <property type="entry name" value="IF_conserved"/>
</dbReference>
<comment type="similarity">
    <text evidence="3">Belongs to the intermediate filament family.</text>
</comment>
<dbReference type="PROSITE" id="PS00226">
    <property type="entry name" value="IF_ROD_1"/>
    <property type="match status" value="1"/>
</dbReference>
<evidence type="ECO:0000256" key="4">
    <source>
        <dbReference type="SAM" id="Coils"/>
    </source>
</evidence>
<reference evidence="6" key="1">
    <citation type="submission" date="2025-08" db="UniProtKB">
        <authorList>
            <consortium name="Ensembl"/>
        </authorList>
    </citation>
    <scope>IDENTIFICATION</scope>
</reference>
<dbReference type="PANTHER" id="PTHR45616">
    <property type="entry name" value="GATA-TYPE DOMAIN-CONTAINING PROTEIN"/>
    <property type="match status" value="1"/>
</dbReference>
<evidence type="ECO:0000256" key="1">
    <source>
        <dbReference type="ARBA" id="ARBA00022754"/>
    </source>
</evidence>
<feature type="coiled-coil region" evidence="4">
    <location>
        <begin position="307"/>
        <end position="401"/>
    </location>
</feature>
<dbReference type="PRINTS" id="PR01276">
    <property type="entry name" value="TYPE2KERATIN"/>
</dbReference>